<dbReference type="Proteomes" id="UP000237105">
    <property type="component" value="Unassembled WGS sequence"/>
</dbReference>
<sequence>MEYGYFSGLAMVWGFFMNCVNSRTFSTYQVGTYINWKEPFLISIFSLIPISVFLLCSDGFCLWAVKCGYNKFLEKLKWSFLMTFATPNKHLLVLSVEHGLWWLIWFWSS</sequence>
<keyword evidence="1" id="KW-0812">Transmembrane</keyword>
<proteinExistence type="predicted"/>
<evidence type="ECO:0000256" key="1">
    <source>
        <dbReference type="SAM" id="Phobius"/>
    </source>
</evidence>
<keyword evidence="1" id="KW-1133">Transmembrane helix</keyword>
<dbReference type="AlphaFoldDB" id="A0A2P5A6A4"/>
<dbReference type="OrthoDB" id="10318025at2759"/>
<feature type="transmembrane region" description="Helical" evidence="1">
    <location>
        <begin position="40"/>
        <end position="69"/>
    </location>
</feature>
<dbReference type="EMBL" id="JXTB01000872">
    <property type="protein sequence ID" value="PON32066.1"/>
    <property type="molecule type" value="Genomic_DNA"/>
</dbReference>
<keyword evidence="3" id="KW-1185">Reference proteome</keyword>
<reference evidence="3" key="1">
    <citation type="submission" date="2016-06" db="EMBL/GenBank/DDBJ databases">
        <title>Parallel loss of symbiosis genes in relatives of nitrogen-fixing non-legume Parasponia.</title>
        <authorList>
            <person name="Van Velzen R."/>
            <person name="Holmer R."/>
            <person name="Bu F."/>
            <person name="Rutten L."/>
            <person name="Van Zeijl A."/>
            <person name="Liu W."/>
            <person name="Santuari L."/>
            <person name="Cao Q."/>
            <person name="Sharma T."/>
            <person name="Shen D."/>
            <person name="Roswanjaya Y."/>
            <person name="Wardhani T."/>
            <person name="Kalhor M.S."/>
            <person name="Jansen J."/>
            <person name="Van den Hoogen J."/>
            <person name="Gungor B."/>
            <person name="Hartog M."/>
            <person name="Hontelez J."/>
            <person name="Verver J."/>
            <person name="Yang W.-C."/>
            <person name="Schijlen E."/>
            <person name="Repin R."/>
            <person name="Schilthuizen M."/>
            <person name="Schranz E."/>
            <person name="Heidstra R."/>
            <person name="Miyata K."/>
            <person name="Fedorova E."/>
            <person name="Kohlen W."/>
            <person name="Bisseling T."/>
            <person name="Smit S."/>
            <person name="Geurts R."/>
        </authorList>
    </citation>
    <scope>NUCLEOTIDE SEQUENCE [LARGE SCALE GENOMIC DNA]</scope>
    <source>
        <strain evidence="3">cv. WU1-14</strain>
    </source>
</reference>
<comment type="caution">
    <text evidence="2">The sequence shown here is derived from an EMBL/GenBank/DDBJ whole genome shotgun (WGS) entry which is preliminary data.</text>
</comment>
<keyword evidence="1" id="KW-0472">Membrane</keyword>
<accession>A0A2P5A6A4</accession>
<evidence type="ECO:0000313" key="3">
    <source>
        <dbReference type="Proteomes" id="UP000237105"/>
    </source>
</evidence>
<organism evidence="2 3">
    <name type="scientific">Parasponia andersonii</name>
    <name type="common">Sponia andersonii</name>
    <dbReference type="NCBI Taxonomy" id="3476"/>
    <lineage>
        <taxon>Eukaryota</taxon>
        <taxon>Viridiplantae</taxon>
        <taxon>Streptophyta</taxon>
        <taxon>Embryophyta</taxon>
        <taxon>Tracheophyta</taxon>
        <taxon>Spermatophyta</taxon>
        <taxon>Magnoliopsida</taxon>
        <taxon>eudicotyledons</taxon>
        <taxon>Gunneridae</taxon>
        <taxon>Pentapetalae</taxon>
        <taxon>rosids</taxon>
        <taxon>fabids</taxon>
        <taxon>Rosales</taxon>
        <taxon>Cannabaceae</taxon>
        <taxon>Parasponia</taxon>
    </lineage>
</organism>
<protein>
    <submittedName>
        <fullName evidence="2">Uncharacterized protein</fullName>
    </submittedName>
</protein>
<name>A0A2P5A6A4_PARAD</name>
<gene>
    <name evidence="2" type="ORF">PanWU01x14_364410</name>
</gene>
<evidence type="ECO:0000313" key="2">
    <source>
        <dbReference type="EMBL" id="PON32066.1"/>
    </source>
</evidence>